<reference evidence="2" key="2">
    <citation type="submission" date="2022-06" db="UniProtKB">
        <authorList>
            <consortium name="EnsemblMetazoa"/>
        </authorList>
    </citation>
    <scope>IDENTIFICATION</scope>
    <source>
        <strain evidence="2">PS312</strain>
    </source>
</reference>
<feature type="compositionally biased region" description="Pro residues" evidence="1">
    <location>
        <begin position="126"/>
        <end position="141"/>
    </location>
</feature>
<accession>A0A8R1UTC2</accession>
<sequence length="782" mass="82448">MSFASDRQQAAQAQQLMMQQQQQQQQYAYAQNQHWQQPTPNMGYATYGMAGEYEKQANGDVTGYAYAAVDPSEYYATQRAQQQYMQQFSNPMFTSQQQQQQQQFAVASYGQQQMAERASAANFNPGAPPPQSQGYPRPPPAVKRAGETGETGIHGSPLSVFENQQSSAAYTASWVSSTSSLPPDMKESPEDAHLYHHAATIAARGTVPGNEWVQPGGGAAVSAAAVAAAAADYGGTWGERRDENMFTTVHSGGAGGGGQSTPFDHSQFARMSMDESTNHHHHQSYSSAALGNNSGATATGGEWNSPEKNHPQQGIKFQTNAWQTTNLGQNPPQPLMMLPQQQQHMNQHQQQNVQQKGGLSFSPGGGKPMGGFSPMGGNKHVGGGGPRGDGGYNNKDGGASVLSWEERLKKAQGAKERAEGGRVEGTRQFGMDTNGGMNGGQREGGIARGRGGGRGRGRVGWHQKTRRNDVMVQETCGGFGVQYVEINEHFDVNCGGFGGAKAADVIENCGGFGAKTNELVEKCGGFGAKPNELVEKCGGFGERSYVDRSSGEGGTNAGGEHRGGGWRGGPPLEAVTQTQQGGDASAFPMMSFGMQGMQGGSGGWRGGMRGGNNGYRGGGGGVHMPNMQMQMRGAAAAAARGAVHPMMMRGPMGSGFPMMPPSPVVGMGGPVGLQQDERFRSTWLDASMCMPTLMGIPGPMMNPMMGSGGFGSGGRGGPRGGFSSPRGGRGGRGGFRGRSFNRDRDSPRHRFDGTEGAPPKDDEGTPVDSPTDDAALEEKQKE</sequence>
<name>A0A2A6CFZ0_PRIPA</name>
<proteinExistence type="predicted"/>
<dbReference type="GO" id="GO:0016514">
    <property type="term" value="C:SWI/SNF complex"/>
    <property type="evidence" value="ECO:0000318"/>
    <property type="project" value="GO_Central"/>
</dbReference>
<protein>
    <submittedName>
        <fullName evidence="2">Uncharacterized protein</fullName>
    </submittedName>
</protein>
<evidence type="ECO:0000313" key="2">
    <source>
        <dbReference type="EnsemblMetazoa" id="PPA38448.1"/>
    </source>
</evidence>
<dbReference type="GO" id="GO:0045893">
    <property type="term" value="P:positive regulation of DNA-templated transcription"/>
    <property type="evidence" value="ECO:0000318"/>
    <property type="project" value="GO_Central"/>
</dbReference>
<feature type="compositionally biased region" description="Polar residues" evidence="1">
    <location>
        <begin position="284"/>
        <end position="297"/>
    </location>
</feature>
<evidence type="ECO:0000313" key="3">
    <source>
        <dbReference type="Proteomes" id="UP000005239"/>
    </source>
</evidence>
<feature type="region of interest" description="Disordered" evidence="1">
    <location>
        <begin position="548"/>
        <end position="567"/>
    </location>
</feature>
<feature type="region of interest" description="Disordered" evidence="1">
    <location>
        <begin position="412"/>
        <end position="460"/>
    </location>
</feature>
<dbReference type="PANTHER" id="PTHR15572:SF0">
    <property type="entry name" value="GLUTAMINE-RICH PROTEIN-RELATED"/>
    <property type="match status" value="1"/>
</dbReference>
<feature type="region of interest" description="Disordered" evidence="1">
    <location>
        <begin position="273"/>
        <end position="312"/>
    </location>
</feature>
<keyword evidence="3" id="KW-1185">Reference proteome</keyword>
<reference evidence="3" key="1">
    <citation type="journal article" date="2008" name="Nat. Genet.">
        <title>The Pristionchus pacificus genome provides a unique perspective on nematode lifestyle and parasitism.</title>
        <authorList>
            <person name="Dieterich C."/>
            <person name="Clifton S.W."/>
            <person name="Schuster L.N."/>
            <person name="Chinwalla A."/>
            <person name="Delehaunty K."/>
            <person name="Dinkelacker I."/>
            <person name="Fulton L."/>
            <person name="Fulton R."/>
            <person name="Godfrey J."/>
            <person name="Minx P."/>
            <person name="Mitreva M."/>
            <person name="Roeseler W."/>
            <person name="Tian H."/>
            <person name="Witte H."/>
            <person name="Yang S.P."/>
            <person name="Wilson R.K."/>
            <person name="Sommer R.J."/>
        </authorList>
    </citation>
    <scope>NUCLEOTIDE SEQUENCE [LARGE SCALE GENOMIC DNA]</scope>
    <source>
        <strain evidence="3">PS312</strain>
    </source>
</reference>
<feature type="region of interest" description="Disordered" evidence="1">
    <location>
        <begin position="700"/>
        <end position="782"/>
    </location>
</feature>
<feature type="compositionally biased region" description="Basic and acidic residues" evidence="1">
    <location>
        <begin position="740"/>
        <end position="763"/>
    </location>
</feature>
<dbReference type="InterPro" id="IPR052438">
    <property type="entry name" value="Chromatin_remod/trans_coact"/>
</dbReference>
<feature type="compositionally biased region" description="Gly residues" evidence="1">
    <location>
        <begin position="727"/>
        <end position="736"/>
    </location>
</feature>
<dbReference type="PANTHER" id="PTHR15572">
    <property type="entry name" value="GLIOMA TUMOR SUPPRESSOR CANDIDATE REGION GENE 1"/>
    <property type="match status" value="1"/>
</dbReference>
<gene>
    <name evidence="2" type="primary">WBGene00276817</name>
</gene>
<dbReference type="AlphaFoldDB" id="A0A2A6CFZ0"/>
<feature type="compositionally biased region" description="Gly residues" evidence="1">
    <location>
        <begin position="706"/>
        <end position="720"/>
    </location>
</feature>
<feature type="compositionally biased region" description="Basic residues" evidence="1">
    <location>
        <begin position="451"/>
        <end position="460"/>
    </location>
</feature>
<organism evidence="2 3">
    <name type="scientific">Pristionchus pacificus</name>
    <name type="common">Parasitic nematode worm</name>
    <dbReference type="NCBI Taxonomy" id="54126"/>
    <lineage>
        <taxon>Eukaryota</taxon>
        <taxon>Metazoa</taxon>
        <taxon>Ecdysozoa</taxon>
        <taxon>Nematoda</taxon>
        <taxon>Chromadorea</taxon>
        <taxon>Rhabditida</taxon>
        <taxon>Rhabditina</taxon>
        <taxon>Diplogasteromorpha</taxon>
        <taxon>Diplogasteroidea</taxon>
        <taxon>Neodiplogasteridae</taxon>
        <taxon>Pristionchus</taxon>
    </lineage>
</organism>
<accession>A0A2A6CFZ0</accession>
<feature type="region of interest" description="Disordered" evidence="1">
    <location>
        <begin position="115"/>
        <end position="158"/>
    </location>
</feature>
<evidence type="ECO:0000256" key="1">
    <source>
        <dbReference type="SAM" id="MobiDB-lite"/>
    </source>
</evidence>
<dbReference type="Proteomes" id="UP000005239">
    <property type="component" value="Unassembled WGS sequence"/>
</dbReference>
<dbReference type="EnsemblMetazoa" id="PPA38448.1">
    <property type="protein sequence ID" value="PPA38448.1"/>
    <property type="gene ID" value="WBGene00276817"/>
</dbReference>
<feature type="compositionally biased region" description="Gly residues" evidence="1">
    <location>
        <begin position="436"/>
        <end position="450"/>
    </location>
</feature>
<dbReference type="OrthoDB" id="5844244at2759"/>
<feature type="compositionally biased region" description="Basic and acidic residues" evidence="1">
    <location>
        <begin position="412"/>
        <end position="425"/>
    </location>
</feature>